<dbReference type="AlphaFoldDB" id="A0A011QIJ7"/>
<comment type="subcellular location">
    <subcellularLocation>
        <location evidence="1">Cell inner membrane</location>
        <topology evidence="1">Multi-pass membrane protein</topology>
    </subcellularLocation>
</comment>
<dbReference type="Pfam" id="PF01061">
    <property type="entry name" value="ABC2_membrane"/>
    <property type="match status" value="1"/>
</dbReference>
<evidence type="ECO:0000313" key="10">
    <source>
        <dbReference type="EMBL" id="EXI78674.1"/>
    </source>
</evidence>
<keyword evidence="4" id="KW-1003">Cell membrane</keyword>
<dbReference type="InterPro" id="IPR013525">
    <property type="entry name" value="ABC2_TM"/>
</dbReference>
<feature type="transmembrane region" description="Helical" evidence="8">
    <location>
        <begin position="131"/>
        <end position="160"/>
    </location>
</feature>
<feature type="transmembrane region" description="Helical" evidence="8">
    <location>
        <begin position="98"/>
        <end position="119"/>
    </location>
</feature>
<sequence>MAIEKIIYTPEGQFVAGQRGYFLKLRAMVSEAIGARELIWRLFLRDFRGRYRQSVLGIAWAVLLPFATVGVFVAMNRSGVLTIGDVGVPYPAYALTGLTYWSLFSTGLTACSSSLINAGSMLTKINFPKSALVFSAGAQGIVEFLIRAALTAGVLAWYGIAPDWRGIALGLLCVIPLCLLMFGLGFIVAIVGGIFRDVVNAINAVLAGLLVLTPILYPVRPDSPVAIMNAFNPINHLINFPRDLILYGASATHSSFWITAFLSALLLVTTWRLFFVAQARVLERV</sequence>
<dbReference type="PANTHER" id="PTHR30413:SF8">
    <property type="entry name" value="TRANSPORT PERMEASE PROTEIN"/>
    <property type="match status" value="1"/>
</dbReference>
<feature type="transmembrane region" description="Helical" evidence="8">
    <location>
        <begin position="256"/>
        <end position="275"/>
    </location>
</feature>
<name>A0A011QIJ7_9PROT</name>
<evidence type="ECO:0000256" key="8">
    <source>
        <dbReference type="SAM" id="Phobius"/>
    </source>
</evidence>
<comment type="similarity">
    <text evidence="2">Belongs to the ABC-2 integral membrane protein family.</text>
</comment>
<dbReference type="GO" id="GO:0140359">
    <property type="term" value="F:ABC-type transporter activity"/>
    <property type="evidence" value="ECO:0007669"/>
    <property type="project" value="InterPro"/>
</dbReference>
<evidence type="ECO:0000256" key="7">
    <source>
        <dbReference type="ARBA" id="ARBA00023136"/>
    </source>
</evidence>
<feature type="transmembrane region" description="Helical" evidence="8">
    <location>
        <begin position="198"/>
        <end position="217"/>
    </location>
</feature>
<dbReference type="Proteomes" id="UP000021816">
    <property type="component" value="Unassembled WGS sequence"/>
</dbReference>
<dbReference type="PANTHER" id="PTHR30413">
    <property type="entry name" value="INNER MEMBRANE TRANSPORT PERMEASE"/>
    <property type="match status" value="1"/>
</dbReference>
<protein>
    <submittedName>
        <fullName evidence="10">Teichoic acid translocation permease protein TagG</fullName>
    </submittedName>
</protein>
<evidence type="ECO:0000256" key="5">
    <source>
        <dbReference type="ARBA" id="ARBA00022692"/>
    </source>
</evidence>
<dbReference type="GO" id="GO:0005886">
    <property type="term" value="C:plasma membrane"/>
    <property type="evidence" value="ECO:0007669"/>
    <property type="project" value="UniProtKB-SubCell"/>
</dbReference>
<dbReference type="GO" id="GO:0015920">
    <property type="term" value="P:lipopolysaccharide transport"/>
    <property type="evidence" value="ECO:0007669"/>
    <property type="project" value="TreeGrafter"/>
</dbReference>
<keyword evidence="6 8" id="KW-1133">Transmembrane helix</keyword>
<feature type="transmembrane region" description="Helical" evidence="8">
    <location>
        <begin position="55"/>
        <end position="75"/>
    </location>
</feature>
<keyword evidence="7 8" id="KW-0472">Membrane</keyword>
<gene>
    <name evidence="10" type="primary">tagG_2</name>
    <name evidence="10" type="ORF">AW10_02828</name>
</gene>
<accession>A0A011QIJ7</accession>
<comment type="caution">
    <text evidence="10">The sequence shown here is derived from an EMBL/GenBank/DDBJ whole genome shotgun (WGS) entry which is preliminary data.</text>
</comment>
<evidence type="ECO:0000259" key="9">
    <source>
        <dbReference type="Pfam" id="PF01061"/>
    </source>
</evidence>
<evidence type="ECO:0000256" key="2">
    <source>
        <dbReference type="ARBA" id="ARBA00007783"/>
    </source>
</evidence>
<feature type="domain" description="ABC-2 type transporter transmembrane" evidence="9">
    <location>
        <begin position="38"/>
        <end position="239"/>
    </location>
</feature>
<proteinExistence type="inferred from homology"/>
<dbReference type="STRING" id="1454003.AW10_02828"/>
<dbReference type="PATRIC" id="fig|1454003.3.peg.2886"/>
<feature type="transmembrane region" description="Helical" evidence="8">
    <location>
        <begin position="166"/>
        <end position="191"/>
    </location>
</feature>
<keyword evidence="3" id="KW-0813">Transport</keyword>
<evidence type="ECO:0000256" key="4">
    <source>
        <dbReference type="ARBA" id="ARBA00022475"/>
    </source>
</evidence>
<organism evidence="10 11">
    <name type="scientific">Candidatus Accumulibacter appositus</name>
    <dbReference type="NCBI Taxonomy" id="1454003"/>
    <lineage>
        <taxon>Bacteria</taxon>
        <taxon>Pseudomonadati</taxon>
        <taxon>Pseudomonadota</taxon>
        <taxon>Betaproteobacteria</taxon>
        <taxon>Candidatus Accumulibacter</taxon>
    </lineage>
</organism>
<evidence type="ECO:0000256" key="6">
    <source>
        <dbReference type="ARBA" id="ARBA00022989"/>
    </source>
</evidence>
<reference evidence="10 11" key="1">
    <citation type="submission" date="2014-02" db="EMBL/GenBank/DDBJ databases">
        <title>Expanding our view of genomic diversity in Candidatus Accumulibacter clades.</title>
        <authorList>
            <person name="Skennerton C.T."/>
            <person name="Barr J.J."/>
            <person name="Slater F.R."/>
            <person name="Bond P.L."/>
            <person name="Tyson G.W."/>
        </authorList>
    </citation>
    <scope>NUCLEOTIDE SEQUENCE [LARGE SCALE GENOMIC DNA]</scope>
    <source>
        <strain evidence="11">BA-92</strain>
    </source>
</reference>
<dbReference type="EMBL" id="JEMX01000066">
    <property type="protein sequence ID" value="EXI78674.1"/>
    <property type="molecule type" value="Genomic_DNA"/>
</dbReference>
<evidence type="ECO:0000256" key="1">
    <source>
        <dbReference type="ARBA" id="ARBA00004429"/>
    </source>
</evidence>
<keyword evidence="5 8" id="KW-0812">Transmembrane</keyword>
<evidence type="ECO:0000256" key="3">
    <source>
        <dbReference type="ARBA" id="ARBA00022448"/>
    </source>
</evidence>
<evidence type="ECO:0000313" key="11">
    <source>
        <dbReference type="Proteomes" id="UP000021816"/>
    </source>
</evidence>